<dbReference type="Gene3D" id="2.60.120.260">
    <property type="entry name" value="Galactose-binding domain-like"/>
    <property type="match status" value="1"/>
</dbReference>
<dbReference type="PANTHER" id="PTHR12125">
    <property type="entry name" value="F-BOX ONLY PROTEIN 6-LIKE PROTEIN"/>
    <property type="match status" value="1"/>
</dbReference>
<sequence length="498" mass="58315">MEAWTNVLLRVDPETLKNCRQVSKSLKSIIEDYSFWIEKAILENNEESLPPLKWRQATFREDFGHKFNYKAIVSSGKGYKAVRPYRIEPDLSPEQHAEKYKMFVRSTGDGRTLETCFAFSYVPSTIAVFVDLAEWGIDNWVMDFVRPKIRISQLVNHHRDCPAEFSFAAELNYKPRQIKHEPEDDTELIQEVRDFKRYKHIRNEWNVGEQPVIWEEMIIEMADYPSGLRHLSVITRGCDDNKWRGHFETCPKFEINEGLRIEEETLVSPAQLFEFSDGVQIYHSSQEEHTRLFSVLSYDSCITKIEIIGLKAFHYFKVNFCQHSKELCTLKSDSEGDDEEICSKFINSNESLIRAYIACPRDDFYQTFIIISQMTEAPNTQMPIVYETRRPKNFALQVGQIAVPIVEKQIDENLQDFNKRVNLDYYFMLIGYTLTIILNGLVIIILDLVIKKPKTLPMARSMMVKAETETQIAMNDDKKEKSLERQLKDMQKKKNNKK</sequence>
<keyword evidence="5" id="KW-1185">Reference proteome</keyword>
<evidence type="ECO:0000313" key="4">
    <source>
        <dbReference type="EMBL" id="CAB3401440.1"/>
    </source>
</evidence>
<keyword evidence="2" id="KW-0472">Membrane</keyword>
<dbReference type="GO" id="GO:0036503">
    <property type="term" value="P:ERAD pathway"/>
    <property type="evidence" value="ECO:0007669"/>
    <property type="project" value="TreeGrafter"/>
</dbReference>
<dbReference type="PROSITE" id="PS51114">
    <property type="entry name" value="FBA"/>
    <property type="match status" value="1"/>
</dbReference>
<dbReference type="AlphaFoldDB" id="A0A8S1EPN6"/>
<dbReference type="InterPro" id="IPR001810">
    <property type="entry name" value="F-box_dom"/>
</dbReference>
<dbReference type="GO" id="GO:0005737">
    <property type="term" value="C:cytoplasm"/>
    <property type="evidence" value="ECO:0007669"/>
    <property type="project" value="UniProtKB-ARBA"/>
</dbReference>
<evidence type="ECO:0000259" key="3">
    <source>
        <dbReference type="PROSITE" id="PS51114"/>
    </source>
</evidence>
<reference evidence="4 5" key="1">
    <citation type="submission" date="2020-04" db="EMBL/GenBank/DDBJ databases">
        <authorList>
            <person name="Laetsch R D."/>
            <person name="Stevens L."/>
            <person name="Kumar S."/>
            <person name="Blaxter L. M."/>
        </authorList>
    </citation>
    <scope>NUCLEOTIDE SEQUENCE [LARGE SCALE GENOMIC DNA]</scope>
</reference>
<comment type="caution">
    <text evidence="4">The sequence shown here is derived from an EMBL/GenBank/DDBJ whole genome shotgun (WGS) entry which is preliminary data.</text>
</comment>
<feature type="region of interest" description="Disordered" evidence="1">
    <location>
        <begin position="473"/>
        <end position="498"/>
    </location>
</feature>
<dbReference type="SUPFAM" id="SSF81383">
    <property type="entry name" value="F-box domain"/>
    <property type="match status" value="1"/>
</dbReference>
<keyword evidence="2" id="KW-1133">Transmembrane helix</keyword>
<dbReference type="GO" id="GO:0031146">
    <property type="term" value="P:SCF-dependent proteasomal ubiquitin-dependent protein catabolic process"/>
    <property type="evidence" value="ECO:0007669"/>
    <property type="project" value="TreeGrafter"/>
</dbReference>
<dbReference type="GO" id="GO:0019005">
    <property type="term" value="C:SCF ubiquitin ligase complex"/>
    <property type="evidence" value="ECO:0007669"/>
    <property type="project" value="TreeGrafter"/>
</dbReference>
<proteinExistence type="predicted"/>
<dbReference type="InterPro" id="IPR036047">
    <property type="entry name" value="F-box-like_dom_sf"/>
</dbReference>
<gene>
    <name evidence="4" type="ORF">CBOVIS_LOCUS4188</name>
</gene>
<dbReference type="SUPFAM" id="SSF49785">
    <property type="entry name" value="Galactose-binding domain-like"/>
    <property type="match status" value="1"/>
</dbReference>
<dbReference type="InterPro" id="IPR007397">
    <property type="entry name" value="F-box-assoc_dom"/>
</dbReference>
<protein>
    <recommendedName>
        <fullName evidence="3">FBA domain-containing protein</fullName>
    </recommendedName>
</protein>
<dbReference type="OrthoDB" id="1107553at2759"/>
<dbReference type="GO" id="GO:0006516">
    <property type="term" value="P:glycoprotein catabolic process"/>
    <property type="evidence" value="ECO:0007669"/>
    <property type="project" value="TreeGrafter"/>
</dbReference>
<organism evidence="4 5">
    <name type="scientific">Caenorhabditis bovis</name>
    <dbReference type="NCBI Taxonomy" id="2654633"/>
    <lineage>
        <taxon>Eukaryota</taxon>
        <taxon>Metazoa</taxon>
        <taxon>Ecdysozoa</taxon>
        <taxon>Nematoda</taxon>
        <taxon>Chromadorea</taxon>
        <taxon>Rhabditida</taxon>
        <taxon>Rhabditina</taxon>
        <taxon>Rhabditomorpha</taxon>
        <taxon>Rhabditoidea</taxon>
        <taxon>Rhabditidae</taxon>
        <taxon>Peloderinae</taxon>
        <taxon>Caenorhabditis</taxon>
    </lineage>
</organism>
<evidence type="ECO:0000313" key="5">
    <source>
        <dbReference type="Proteomes" id="UP000494206"/>
    </source>
</evidence>
<feature type="transmembrane region" description="Helical" evidence="2">
    <location>
        <begin position="425"/>
        <end position="450"/>
    </location>
</feature>
<dbReference type="PANTHER" id="PTHR12125:SF5">
    <property type="entry name" value="F-BOX DOMAIN-CONTAINING PROTEIN"/>
    <property type="match status" value="1"/>
</dbReference>
<dbReference type="GO" id="GO:0061630">
    <property type="term" value="F:ubiquitin protein ligase activity"/>
    <property type="evidence" value="ECO:0007669"/>
    <property type="project" value="TreeGrafter"/>
</dbReference>
<dbReference type="EMBL" id="CADEPM010000003">
    <property type="protein sequence ID" value="CAB3401440.1"/>
    <property type="molecule type" value="Genomic_DNA"/>
</dbReference>
<dbReference type="InterPro" id="IPR008979">
    <property type="entry name" value="Galactose-bd-like_sf"/>
</dbReference>
<evidence type="ECO:0000256" key="1">
    <source>
        <dbReference type="SAM" id="MobiDB-lite"/>
    </source>
</evidence>
<dbReference type="InterPro" id="IPR039752">
    <property type="entry name" value="F-box_only"/>
</dbReference>
<name>A0A8S1EPN6_9PELO</name>
<keyword evidence="2" id="KW-0812">Transmembrane</keyword>
<dbReference type="Proteomes" id="UP000494206">
    <property type="component" value="Unassembled WGS sequence"/>
</dbReference>
<feature type="compositionally biased region" description="Basic and acidic residues" evidence="1">
    <location>
        <begin position="475"/>
        <end position="492"/>
    </location>
</feature>
<feature type="domain" description="FBA" evidence="3">
    <location>
        <begin position="57"/>
        <end position="260"/>
    </location>
</feature>
<dbReference type="Pfam" id="PF00646">
    <property type="entry name" value="F-box"/>
    <property type="match status" value="1"/>
</dbReference>
<accession>A0A8S1EPN6</accession>
<dbReference type="SMART" id="SM01198">
    <property type="entry name" value="FBA"/>
    <property type="match status" value="1"/>
</dbReference>
<evidence type="ECO:0000256" key="2">
    <source>
        <dbReference type="SAM" id="Phobius"/>
    </source>
</evidence>